<dbReference type="Pfam" id="PF00072">
    <property type="entry name" value="Response_reg"/>
    <property type="match status" value="1"/>
</dbReference>
<comment type="caution">
    <text evidence="14">The sequence shown here is derived from an EMBL/GenBank/DDBJ whole genome shotgun (WGS) entry which is preliminary data.</text>
</comment>
<dbReference type="PANTHER" id="PTHR43047">
    <property type="entry name" value="TWO-COMPONENT HISTIDINE PROTEIN KINASE"/>
    <property type="match status" value="1"/>
</dbReference>
<dbReference type="Pfam" id="PF07695">
    <property type="entry name" value="7TMR-DISM_7TM"/>
    <property type="match status" value="1"/>
</dbReference>
<dbReference type="InterPro" id="IPR003594">
    <property type="entry name" value="HATPase_dom"/>
</dbReference>
<evidence type="ECO:0000256" key="7">
    <source>
        <dbReference type="ARBA" id="ARBA00022840"/>
    </source>
</evidence>
<dbReference type="InterPro" id="IPR008979">
    <property type="entry name" value="Galactose-bd-like_sf"/>
</dbReference>
<dbReference type="RefSeq" id="WP_302881205.1">
    <property type="nucleotide sequence ID" value="NZ_JAUMKJ010000062.1"/>
</dbReference>
<dbReference type="SMART" id="SM00448">
    <property type="entry name" value="REC"/>
    <property type="match status" value="1"/>
</dbReference>
<dbReference type="Pfam" id="PF06580">
    <property type="entry name" value="His_kinase"/>
    <property type="match status" value="1"/>
</dbReference>
<dbReference type="EC" id="2.7.13.3" evidence="2"/>
<dbReference type="Pfam" id="PF00512">
    <property type="entry name" value="HisKA"/>
    <property type="match status" value="1"/>
</dbReference>
<evidence type="ECO:0000256" key="4">
    <source>
        <dbReference type="ARBA" id="ARBA00022679"/>
    </source>
</evidence>
<feature type="compositionally biased region" description="Polar residues" evidence="10">
    <location>
        <begin position="1018"/>
        <end position="1030"/>
    </location>
</feature>
<evidence type="ECO:0000256" key="8">
    <source>
        <dbReference type="ARBA" id="ARBA00023012"/>
    </source>
</evidence>
<dbReference type="SMART" id="SM00388">
    <property type="entry name" value="HisKA"/>
    <property type="match status" value="1"/>
</dbReference>
<feature type="transmembrane region" description="Helical" evidence="11">
    <location>
        <begin position="213"/>
        <end position="238"/>
    </location>
</feature>
<dbReference type="Gene3D" id="3.40.50.2300">
    <property type="match status" value="1"/>
</dbReference>
<evidence type="ECO:0000259" key="12">
    <source>
        <dbReference type="PROSITE" id="PS50109"/>
    </source>
</evidence>
<feature type="transmembrane region" description="Helical" evidence="11">
    <location>
        <begin position="12"/>
        <end position="32"/>
    </location>
</feature>
<dbReference type="SUPFAM" id="SSF52172">
    <property type="entry name" value="CheY-like"/>
    <property type="match status" value="1"/>
</dbReference>
<evidence type="ECO:0000256" key="6">
    <source>
        <dbReference type="ARBA" id="ARBA00022777"/>
    </source>
</evidence>
<keyword evidence="3 9" id="KW-0597">Phosphoprotein</keyword>
<protein>
    <recommendedName>
        <fullName evidence="2">histidine kinase</fullName>
        <ecNumber evidence="2">2.7.13.3</ecNumber>
    </recommendedName>
</protein>
<evidence type="ECO:0000256" key="11">
    <source>
        <dbReference type="SAM" id="Phobius"/>
    </source>
</evidence>
<feature type="domain" description="Histidine kinase" evidence="12">
    <location>
        <begin position="938"/>
        <end position="1037"/>
    </location>
</feature>
<dbReference type="InterPro" id="IPR011006">
    <property type="entry name" value="CheY-like_superfamily"/>
</dbReference>
<dbReference type="InterPro" id="IPR036890">
    <property type="entry name" value="HATPase_C_sf"/>
</dbReference>
<dbReference type="EMBL" id="JAUMKJ010000062">
    <property type="protein sequence ID" value="MDO3681368.1"/>
    <property type="molecule type" value="Genomic_DNA"/>
</dbReference>
<evidence type="ECO:0000256" key="9">
    <source>
        <dbReference type="PROSITE-ProRule" id="PRU00169"/>
    </source>
</evidence>
<feature type="transmembrane region" description="Helical" evidence="11">
    <location>
        <begin position="245"/>
        <end position="262"/>
    </location>
</feature>
<feature type="transmembrane region" description="Helical" evidence="11">
    <location>
        <begin position="313"/>
        <end position="333"/>
    </location>
</feature>
<proteinExistence type="predicted"/>
<dbReference type="InterPro" id="IPR003661">
    <property type="entry name" value="HisK_dim/P_dom"/>
</dbReference>
<feature type="transmembrane region" description="Helical" evidence="11">
    <location>
        <begin position="339"/>
        <end position="357"/>
    </location>
</feature>
<dbReference type="CDD" id="cd17574">
    <property type="entry name" value="REC_OmpR"/>
    <property type="match status" value="1"/>
</dbReference>
<dbReference type="Proteomes" id="UP001168883">
    <property type="component" value="Unassembled WGS sequence"/>
</dbReference>
<evidence type="ECO:0000256" key="10">
    <source>
        <dbReference type="SAM" id="MobiDB-lite"/>
    </source>
</evidence>
<dbReference type="InterPro" id="IPR010559">
    <property type="entry name" value="Sig_transdc_His_kin_internal"/>
</dbReference>
<accession>A0ABT8VK60</accession>
<keyword evidence="5" id="KW-0547">Nucleotide-binding</keyword>
<keyword evidence="11" id="KW-1133">Transmembrane helix</keyword>
<keyword evidence="15" id="KW-1185">Reference proteome</keyword>
<dbReference type="SUPFAM" id="SSF49785">
    <property type="entry name" value="Galactose-binding domain-like"/>
    <property type="match status" value="1"/>
</dbReference>
<dbReference type="SUPFAM" id="SSF55874">
    <property type="entry name" value="ATPase domain of HSP90 chaperone/DNA topoisomerase II/histidine kinase"/>
    <property type="match status" value="2"/>
</dbReference>
<dbReference type="CDD" id="cd16922">
    <property type="entry name" value="HATPase_EvgS-ArcB-TorS-like"/>
    <property type="match status" value="1"/>
</dbReference>
<dbReference type="InterPro" id="IPR005467">
    <property type="entry name" value="His_kinase_dom"/>
</dbReference>
<dbReference type="Gene3D" id="3.30.565.10">
    <property type="entry name" value="Histidine kinase-like ATPase, C-terminal domain"/>
    <property type="match status" value="2"/>
</dbReference>
<feature type="domain" description="Response regulatory" evidence="13">
    <location>
        <begin position="711"/>
        <end position="827"/>
    </location>
</feature>
<keyword evidence="11" id="KW-0472">Membrane</keyword>
<feature type="compositionally biased region" description="Basic and acidic residues" evidence="10">
    <location>
        <begin position="1034"/>
        <end position="1046"/>
    </location>
</feature>
<evidence type="ECO:0000259" key="13">
    <source>
        <dbReference type="PROSITE" id="PS50110"/>
    </source>
</evidence>
<dbReference type="Gene3D" id="2.60.120.260">
    <property type="entry name" value="Galactose-binding domain-like"/>
    <property type="match status" value="1"/>
</dbReference>
<dbReference type="PANTHER" id="PTHR43047:SF72">
    <property type="entry name" value="OSMOSENSING HISTIDINE PROTEIN KINASE SLN1"/>
    <property type="match status" value="1"/>
</dbReference>
<feature type="modified residue" description="4-aspartylphosphate" evidence="9">
    <location>
        <position position="760"/>
    </location>
</feature>
<dbReference type="Pfam" id="PF02518">
    <property type="entry name" value="HATPase_c"/>
    <property type="match status" value="2"/>
</dbReference>
<dbReference type="SUPFAM" id="SSF47384">
    <property type="entry name" value="Homodimeric domain of signal transducing histidine kinase"/>
    <property type="match status" value="1"/>
</dbReference>
<keyword evidence="11" id="KW-0812">Transmembrane</keyword>
<evidence type="ECO:0000313" key="14">
    <source>
        <dbReference type="EMBL" id="MDO3681368.1"/>
    </source>
</evidence>
<keyword evidence="4" id="KW-0808">Transferase</keyword>
<organism evidence="14 15">
    <name type="scientific">Paenibacillus ehimensis</name>
    <dbReference type="NCBI Taxonomy" id="79264"/>
    <lineage>
        <taxon>Bacteria</taxon>
        <taxon>Bacillati</taxon>
        <taxon>Bacillota</taxon>
        <taxon>Bacilli</taxon>
        <taxon>Bacillales</taxon>
        <taxon>Paenibacillaceae</taxon>
        <taxon>Paenibacillus</taxon>
    </lineage>
</organism>
<evidence type="ECO:0000313" key="15">
    <source>
        <dbReference type="Proteomes" id="UP001168883"/>
    </source>
</evidence>
<evidence type="ECO:0000256" key="5">
    <source>
        <dbReference type="ARBA" id="ARBA00022741"/>
    </source>
</evidence>
<reference evidence="14" key="1">
    <citation type="submission" date="2023-07" db="EMBL/GenBank/DDBJ databases">
        <authorList>
            <person name="Aktuganov G."/>
            <person name="Boyko T."/>
            <person name="Delegan Y."/>
            <person name="Galimzianova N."/>
            <person name="Gilvanova E."/>
            <person name="Korobov V."/>
            <person name="Kuzmina L."/>
            <person name="Melentiev A."/>
            <person name="Milman P."/>
            <person name="Ryabova A."/>
            <person name="Stupak E."/>
            <person name="Yasakov T."/>
            <person name="Zharikova N."/>
            <person name="Zhurenko E."/>
        </authorList>
    </citation>
    <scope>NUCLEOTIDE SEQUENCE</scope>
    <source>
        <strain evidence="14">IB-739</strain>
    </source>
</reference>
<gene>
    <name evidence="14" type="ORF">Q3C12_30705</name>
</gene>
<feature type="transmembrane region" description="Helical" evidence="11">
    <location>
        <begin position="282"/>
        <end position="301"/>
    </location>
</feature>
<comment type="catalytic activity">
    <reaction evidence="1">
        <text>ATP + protein L-histidine = ADP + protein N-phospho-L-histidine.</text>
        <dbReference type="EC" id="2.7.13.3"/>
    </reaction>
</comment>
<dbReference type="PRINTS" id="PR00344">
    <property type="entry name" value="BCTRLSENSOR"/>
</dbReference>
<dbReference type="PROSITE" id="PS50110">
    <property type="entry name" value="RESPONSE_REGULATORY"/>
    <property type="match status" value="1"/>
</dbReference>
<dbReference type="InterPro" id="IPR004358">
    <property type="entry name" value="Sig_transdc_His_kin-like_C"/>
</dbReference>
<dbReference type="InterPro" id="IPR036097">
    <property type="entry name" value="HisK_dim/P_sf"/>
</dbReference>
<dbReference type="Gene3D" id="1.10.287.130">
    <property type="match status" value="1"/>
</dbReference>
<evidence type="ECO:0000256" key="1">
    <source>
        <dbReference type="ARBA" id="ARBA00000085"/>
    </source>
</evidence>
<dbReference type="InterPro" id="IPR011623">
    <property type="entry name" value="7TMR_DISM_rcpt_extracell_dom1"/>
</dbReference>
<keyword evidence="7 14" id="KW-0067">ATP-binding</keyword>
<name>A0ABT8VK60_9BACL</name>
<keyword evidence="6" id="KW-0418">Kinase</keyword>
<dbReference type="SMART" id="SM00387">
    <property type="entry name" value="HATPase_c"/>
    <property type="match status" value="2"/>
</dbReference>
<evidence type="ECO:0000256" key="2">
    <source>
        <dbReference type="ARBA" id="ARBA00012438"/>
    </source>
</evidence>
<feature type="domain" description="Histidine kinase" evidence="12">
    <location>
        <begin position="444"/>
        <end position="661"/>
    </location>
</feature>
<feature type="region of interest" description="Disordered" evidence="10">
    <location>
        <begin position="1017"/>
        <end position="1053"/>
    </location>
</feature>
<feature type="transmembrane region" description="Helical" evidence="11">
    <location>
        <begin position="369"/>
        <end position="390"/>
    </location>
</feature>
<evidence type="ECO:0000256" key="3">
    <source>
        <dbReference type="ARBA" id="ARBA00022553"/>
    </source>
</evidence>
<sequence>MTQTPYKRYLKVSAVILLFLFVLLGFRWLWFWTFAAPDHPSAVQGVLDLRGWDLEHSRSLALDGEWEFYPGALLSHEDARGQPAGNPNYVEVPGDWGRGMPEGSESSYGYGTYRLRILVDQPLNQPYGFWIQEIMASSAIEINGRKAAEFGRLAESADKYKPRKVSYTATYEQDDVKEIELLVRAANYENPLKGGIVKSIRFGSQAAIDYERWYSIGFQLVTFIVLLLHGLYAVILYFFNPRHKVLLLFFLLLADAGITIVSDHDNLLLIWLPIDFAWALKIRLLSYLWLPYFVLLLARSFEDHADGIRWFRVYSALLGIYSAFVLVAPPPLIYYSMHVRVFSLLYLLPGVWFLYLFARKVARNDQDALFLLFAAMGIVSSIAWGVFTPFNPASSVYFPIDIIGSIICFSAYWFKRFFRNAEENAKLNEQLRASDKLKDQFLANTSHELRTPLHGILNIAQTVAAKEKHAMDRASFENMELLITISRRMSQLLDDLLDVAQLQDKRIVLQKEPLRIQAVASGVAGMLRFITDSKPVQLEIAIADAVPPVLADEKRLVQILFNLVHNALKYTDEGTVVISAESSGELVVVQVSDSGIGMDEETRARIFLPYEQGPHGRSDSGGIGLGLSICKQLVELHGGELTVRSEPGRGSVFSFALPIAVAASLPPEHTPQSQTAEEEKAGGGLILSGNLSGVWPDLPSAAPSFAGEKMNILAVDDDPVNLKVLVGILSTEQYKIRTVSSGREALELLDAEPWDLLIADVMMPHMSGYELTRRVRAHFSISELPVLLLTARSQLADIYTGFLSGANDYVTKPVDALELKYRIWSLTTLKQSVNERLRMEAAYLQAQIHPHFLFNTLNSIMVLSDVDTDKMRNLIDAFASYLRISFDFLNSGNLVELAHELELVQAFLYIEQERFGDRLTIIWEVEPDMDLMLPPLTIQPLVENAVKHGLLRQGKGGTVVIRIVRREGSVLIEIKDNGIGMEQERADQLLNLTMKSKGGIGLSNTNRRLKQRYGKGLSIQSSPGEGTTVSFALPDREGQGGTKPEKPASVLFN</sequence>
<dbReference type="GO" id="GO:0005524">
    <property type="term" value="F:ATP binding"/>
    <property type="evidence" value="ECO:0007669"/>
    <property type="project" value="UniProtKB-KW"/>
</dbReference>
<dbReference type="PROSITE" id="PS50109">
    <property type="entry name" value="HIS_KIN"/>
    <property type="match status" value="2"/>
</dbReference>
<keyword evidence="8" id="KW-0902">Two-component regulatory system</keyword>
<dbReference type="CDD" id="cd00082">
    <property type="entry name" value="HisKA"/>
    <property type="match status" value="1"/>
</dbReference>
<dbReference type="InterPro" id="IPR001789">
    <property type="entry name" value="Sig_transdc_resp-reg_receiver"/>
</dbReference>